<keyword evidence="5" id="KW-1185">Reference proteome</keyword>
<evidence type="ECO:0000313" key="5">
    <source>
        <dbReference type="Proteomes" id="UP001153712"/>
    </source>
</evidence>
<dbReference type="AlphaFoldDB" id="A0A9N9XML9"/>
<feature type="region of interest" description="Disordered" evidence="3">
    <location>
        <begin position="1"/>
        <end position="39"/>
    </location>
</feature>
<feature type="region of interest" description="Disordered" evidence="3">
    <location>
        <begin position="782"/>
        <end position="836"/>
    </location>
</feature>
<sequence length="836" mass="99445">MSFVRNIFGVGDNKESEQEDEETSEEISSSSDTGFLSNLNSASDFDTSLGSNGSGDPDCSTISNFFGYWKSLVNQEAKFQSKLNDLTKELSFRDAEANKLKFQMEELQRDVFAKSAGMDRLESELKEAQKECETISRTIRNLENDLENQKKRNILLNRELEEKTESFSVSEKDYKSKIEHLENVIKELRTRIESLEKQLQVLQEEKLQLARRQEDILSERDEEKRRIEETLEQAQKQKEQLEEKWKKDFENLRTVNILREQEMLDDFEWKLRDVEQTCKKKIDEKDEVLQMSLQHSQTKETEAEELSKKIENLIILEKELNELKDKTTEQNRSMKTLIEEHEQMQQSEENLKTEVKKLRGLIDLEKENLQHMQRIHQQEILDKERKLQQTLNEKRIEIAMYWEDRLLNEISRLKYELEQIYNEEKYSAVETVRKSKDDDFRKAERQWEQKFTEYLNEVQNLQKALDEKDEYYKNEIVKQQSITDQDIFELRRLIDKLDMSHHEKYDKLVTQHESDLEQARLVYNKKVQEVEAYWMEQVELLNARINAMKQQMEIEAQERLKVLIQTHQSDLEEQWENLIQQKKEAIQFLEEKYISKCQQLQEQLQQQQKSHTGREVELLKTVDALKNELQSKESIIEDMQSSLETLEGGIQVLNQEIAHQSEVILKEKKDYEQKLRSFESKIAKMQHQHENEQEAYRLKYINSQKTYQQTVDHLQKKYTCLTKLFEEVRQRYERRESRQEDINIISDLKQVIAEQEKDLNCINEEKRYFQMRLMALESRLDNRGSSDDESLSNDPPFADCNDAFAAETALHPPSAPHQSHGPGMLSIPPTIEEAEE</sequence>
<feature type="coiled-coil region" evidence="2">
    <location>
        <begin position="111"/>
        <end position="251"/>
    </location>
</feature>
<evidence type="ECO:0000256" key="2">
    <source>
        <dbReference type="SAM" id="Coils"/>
    </source>
</evidence>
<dbReference type="OrthoDB" id="75801at2759"/>
<gene>
    <name evidence="4" type="ORF">PHYEVI_LOCUS1373</name>
</gene>
<protein>
    <submittedName>
        <fullName evidence="4">Uncharacterized protein</fullName>
    </submittedName>
</protein>
<evidence type="ECO:0000313" key="4">
    <source>
        <dbReference type="EMBL" id="CAG9854913.1"/>
    </source>
</evidence>
<evidence type="ECO:0000256" key="3">
    <source>
        <dbReference type="SAM" id="MobiDB-lite"/>
    </source>
</evidence>
<proteinExistence type="predicted"/>
<dbReference type="PANTHER" id="PTHR18870">
    <property type="entry name" value="PROTEIN TAG-278-RELATED"/>
    <property type="match status" value="1"/>
</dbReference>
<feature type="coiled-coil region" evidence="2">
    <location>
        <begin position="535"/>
        <end position="695"/>
    </location>
</feature>
<keyword evidence="1 2" id="KW-0175">Coiled coil</keyword>
<evidence type="ECO:0000256" key="1">
    <source>
        <dbReference type="ARBA" id="ARBA00023054"/>
    </source>
</evidence>
<dbReference type="EMBL" id="OU900094">
    <property type="protein sequence ID" value="CAG9854913.1"/>
    <property type="molecule type" value="Genomic_DNA"/>
</dbReference>
<name>A0A9N9XML9_PHYSR</name>
<feature type="coiled-coil region" evidence="2">
    <location>
        <begin position="403"/>
        <end position="464"/>
    </location>
</feature>
<accession>A0A9N9XML9</accession>
<reference evidence="4" key="1">
    <citation type="submission" date="2022-01" db="EMBL/GenBank/DDBJ databases">
        <authorList>
            <person name="King R."/>
        </authorList>
    </citation>
    <scope>NUCLEOTIDE SEQUENCE</scope>
</reference>
<dbReference type="Gene3D" id="1.10.287.1490">
    <property type="match status" value="1"/>
</dbReference>
<dbReference type="PANTHER" id="PTHR18870:SF9">
    <property type="entry name" value="PROTEIN TAG-278-RELATED"/>
    <property type="match status" value="1"/>
</dbReference>
<organism evidence="4 5">
    <name type="scientific">Phyllotreta striolata</name>
    <name type="common">Striped flea beetle</name>
    <name type="synonym">Crioceris striolata</name>
    <dbReference type="NCBI Taxonomy" id="444603"/>
    <lineage>
        <taxon>Eukaryota</taxon>
        <taxon>Metazoa</taxon>
        <taxon>Ecdysozoa</taxon>
        <taxon>Arthropoda</taxon>
        <taxon>Hexapoda</taxon>
        <taxon>Insecta</taxon>
        <taxon>Pterygota</taxon>
        <taxon>Neoptera</taxon>
        <taxon>Endopterygota</taxon>
        <taxon>Coleoptera</taxon>
        <taxon>Polyphaga</taxon>
        <taxon>Cucujiformia</taxon>
        <taxon>Chrysomeloidea</taxon>
        <taxon>Chrysomelidae</taxon>
        <taxon>Galerucinae</taxon>
        <taxon>Alticini</taxon>
        <taxon>Phyllotreta</taxon>
    </lineage>
</organism>
<feature type="coiled-coil region" evidence="2">
    <location>
        <begin position="296"/>
        <end position="368"/>
    </location>
</feature>
<dbReference type="Proteomes" id="UP001153712">
    <property type="component" value="Chromosome 1"/>
</dbReference>